<dbReference type="PANTHER" id="PTHR43179:SF7">
    <property type="entry name" value="RHAMNOSYLTRANSFERASE WBBL"/>
    <property type="match status" value="1"/>
</dbReference>
<evidence type="ECO:0000256" key="1">
    <source>
        <dbReference type="SAM" id="Phobius"/>
    </source>
</evidence>
<reference evidence="3 4" key="1">
    <citation type="submission" date="2017-08" db="EMBL/GenBank/DDBJ databases">
        <authorList>
            <person name="de Groot N.N."/>
        </authorList>
    </citation>
    <scope>NUCLEOTIDE SEQUENCE [LARGE SCALE GENOMIC DNA]</scope>
    <source>
        <strain evidence="3 4">HM2</strain>
    </source>
</reference>
<name>A0A380RV29_FIBSU</name>
<keyword evidence="1" id="KW-1133">Transmembrane helix</keyword>
<proteinExistence type="predicted"/>
<accession>A0A380RV29</accession>
<feature type="domain" description="Glycosyltransferase 2-like" evidence="2">
    <location>
        <begin position="5"/>
        <end position="189"/>
    </location>
</feature>
<evidence type="ECO:0000259" key="2">
    <source>
        <dbReference type="Pfam" id="PF00535"/>
    </source>
</evidence>
<dbReference type="SUPFAM" id="SSF53448">
    <property type="entry name" value="Nucleotide-diphospho-sugar transferases"/>
    <property type="match status" value="1"/>
</dbReference>
<feature type="transmembrane region" description="Helical" evidence="1">
    <location>
        <begin position="258"/>
        <end position="278"/>
    </location>
</feature>
<organism evidence="3 4">
    <name type="scientific">Fibrobacter succinogenes</name>
    <name type="common">Bacteroides succinogenes</name>
    <dbReference type="NCBI Taxonomy" id="833"/>
    <lineage>
        <taxon>Bacteria</taxon>
        <taxon>Pseudomonadati</taxon>
        <taxon>Fibrobacterota</taxon>
        <taxon>Fibrobacteria</taxon>
        <taxon>Fibrobacterales</taxon>
        <taxon>Fibrobacteraceae</taxon>
        <taxon>Fibrobacter</taxon>
    </lineage>
</organism>
<protein>
    <submittedName>
        <fullName evidence="3">Glycosyltransferase, GT2 family</fullName>
    </submittedName>
</protein>
<dbReference type="EMBL" id="UHJL01000001">
    <property type="protein sequence ID" value="SUQ19155.1"/>
    <property type="molecule type" value="Genomic_DNA"/>
</dbReference>
<keyword evidence="3" id="KW-0808">Transferase</keyword>
<feature type="transmembrane region" description="Helical" evidence="1">
    <location>
        <begin position="332"/>
        <end position="350"/>
    </location>
</feature>
<dbReference type="Proteomes" id="UP000255423">
    <property type="component" value="Unassembled WGS sequence"/>
</dbReference>
<dbReference type="InterPro" id="IPR001173">
    <property type="entry name" value="Glyco_trans_2-like"/>
</dbReference>
<dbReference type="CDD" id="cd04186">
    <property type="entry name" value="GT_2_like_c"/>
    <property type="match status" value="1"/>
</dbReference>
<feature type="transmembrane region" description="Helical" evidence="1">
    <location>
        <begin position="400"/>
        <end position="420"/>
    </location>
</feature>
<sequence>MLSCSVIIIAYNSCDFIPACLKSVRDACEGIDSQIIVLDNGSTEPIIPEIKNFFPEVEWIDSKENLGFGKGCNLAEKHATKPYLFFINPDTIISKNAFREMLKFMEEHPEAGTVGCRILNEDGTLQWACRRSFPTIVSAVSKTIGLAALFPKNKTLASYNMSYADPDEMIEVDAISGSFFCIRRDVYEKLNGFDEDFFMYGEDLDLCFRTKKMGLHNYYTPVTNILHFKGQSCRTRRWGSYVDFYKAMLIFVKKHKDLYFVPNFLVSFGILFAAFVGMFSRLIPKFWKMFLDLGVVAIWAFFILCYETGVFSTCFDCAGKGDVIIHSGSEDWILAILAIVLNIVFLMFRGEYTVSSLKGEKFLRYLIPLNLLIVGGYSAFRYFTQTPVINDAATYLPYDSHWITLAVASSLFIPLALLAWRRIAFWINYFYRIFAKKRHRSILLGGREDSLNNWFDSYNVIPGIEILGCVSSEPEMLSEENRKHLLGTLSDMESIRNRTGCRELLVVSNFSGYREEFNMNWLDKLGMCVYLLIGNGKNGNFALVNLKYLR</sequence>
<dbReference type="RefSeq" id="WP_109571884.1">
    <property type="nucleotide sequence ID" value="NZ_UHJL01000001.1"/>
</dbReference>
<keyword evidence="1" id="KW-0472">Membrane</keyword>
<dbReference type="InterPro" id="IPR029044">
    <property type="entry name" value="Nucleotide-diphossugar_trans"/>
</dbReference>
<dbReference type="GO" id="GO:0016740">
    <property type="term" value="F:transferase activity"/>
    <property type="evidence" value="ECO:0007669"/>
    <property type="project" value="UniProtKB-KW"/>
</dbReference>
<feature type="transmembrane region" description="Helical" evidence="1">
    <location>
        <begin position="362"/>
        <end position="380"/>
    </location>
</feature>
<feature type="transmembrane region" description="Helical" evidence="1">
    <location>
        <begin position="290"/>
        <end position="312"/>
    </location>
</feature>
<dbReference type="Pfam" id="PF00535">
    <property type="entry name" value="Glycos_transf_2"/>
    <property type="match status" value="1"/>
</dbReference>
<keyword evidence="1" id="KW-0812">Transmembrane</keyword>
<dbReference type="PANTHER" id="PTHR43179">
    <property type="entry name" value="RHAMNOSYLTRANSFERASE WBBL"/>
    <property type="match status" value="1"/>
</dbReference>
<dbReference type="Gene3D" id="3.90.550.10">
    <property type="entry name" value="Spore Coat Polysaccharide Biosynthesis Protein SpsA, Chain A"/>
    <property type="match status" value="1"/>
</dbReference>
<evidence type="ECO:0000313" key="4">
    <source>
        <dbReference type="Proteomes" id="UP000255423"/>
    </source>
</evidence>
<gene>
    <name evidence="3" type="ORF">SAMN05661053_0382</name>
</gene>
<dbReference type="AlphaFoldDB" id="A0A380RV29"/>
<evidence type="ECO:0000313" key="3">
    <source>
        <dbReference type="EMBL" id="SUQ19155.1"/>
    </source>
</evidence>